<organism evidence="2 3">
    <name type="scientific">Hydrogenivirga caldilitoris</name>
    <dbReference type="NCBI Taxonomy" id="246264"/>
    <lineage>
        <taxon>Bacteria</taxon>
        <taxon>Pseudomonadati</taxon>
        <taxon>Aquificota</taxon>
        <taxon>Aquificia</taxon>
        <taxon>Aquificales</taxon>
        <taxon>Aquificaceae</taxon>
        <taxon>Hydrogenivirga</taxon>
    </lineage>
</organism>
<evidence type="ECO:0000313" key="2">
    <source>
        <dbReference type="EMBL" id="RLJ70408.1"/>
    </source>
</evidence>
<name>A0A497XNG6_9AQUI</name>
<dbReference type="Proteomes" id="UP000267841">
    <property type="component" value="Unassembled WGS sequence"/>
</dbReference>
<proteinExistence type="predicted"/>
<protein>
    <submittedName>
        <fullName evidence="2">Uncharacterized protein (DUF2249 family)</fullName>
    </submittedName>
</protein>
<evidence type="ECO:0000313" key="3">
    <source>
        <dbReference type="Proteomes" id="UP000267841"/>
    </source>
</evidence>
<dbReference type="RefSeq" id="WP_121009979.1">
    <property type="nucleotide sequence ID" value="NZ_RCCJ01000001.1"/>
</dbReference>
<evidence type="ECO:0000259" key="1">
    <source>
        <dbReference type="Pfam" id="PF10006"/>
    </source>
</evidence>
<feature type="domain" description="DUF2249" evidence="1">
    <location>
        <begin position="91"/>
        <end position="159"/>
    </location>
</feature>
<dbReference type="OrthoDB" id="9798996at2"/>
<comment type="caution">
    <text evidence="2">The sequence shown here is derived from an EMBL/GenBank/DDBJ whole genome shotgun (WGS) entry which is preliminary data.</text>
</comment>
<dbReference type="InterPro" id="IPR018720">
    <property type="entry name" value="DUF2249"/>
</dbReference>
<keyword evidence="3" id="KW-1185">Reference proteome</keyword>
<gene>
    <name evidence="2" type="ORF">BCF55_0680</name>
</gene>
<dbReference type="AlphaFoldDB" id="A0A497XNG6"/>
<accession>A0A497XNG6</accession>
<sequence>MVDIVQEIKAGKLEVRKLKGKIYPSATGSERVFVLLSGRGKLIKGQSFRDIEGEALISVEPGEIFGFIPEGSATLLEISTKTEKEKPLERIELREMEPARRHPLVMEKFKELKEGEAFEIVNDHDPLPLYFQMNMFFPGKVGWEYVEGNGDRWIIRIEKLGGGR</sequence>
<dbReference type="EMBL" id="RCCJ01000001">
    <property type="protein sequence ID" value="RLJ70408.1"/>
    <property type="molecule type" value="Genomic_DNA"/>
</dbReference>
<reference evidence="2 3" key="1">
    <citation type="submission" date="2018-10" db="EMBL/GenBank/DDBJ databases">
        <title>Genomic Encyclopedia of Archaeal and Bacterial Type Strains, Phase II (KMG-II): from individual species to whole genera.</title>
        <authorList>
            <person name="Goeker M."/>
        </authorList>
    </citation>
    <scope>NUCLEOTIDE SEQUENCE [LARGE SCALE GENOMIC DNA]</scope>
    <source>
        <strain evidence="2 3">DSM 16510</strain>
    </source>
</reference>
<dbReference type="Pfam" id="PF10006">
    <property type="entry name" value="DUF2249"/>
    <property type="match status" value="1"/>
</dbReference>